<evidence type="ECO:0000313" key="2">
    <source>
        <dbReference type="RefSeq" id="XP_008706393.1"/>
    </source>
</evidence>
<dbReference type="Proteomes" id="UP000261680">
    <property type="component" value="Unplaced"/>
</dbReference>
<name>A0A384DH83_URSMA</name>
<gene>
    <name evidence="2" type="primary">CSTA</name>
</gene>
<dbReference type="GeneID" id="103678766"/>
<dbReference type="AlphaFoldDB" id="A0A384DH83"/>
<reference evidence="2" key="1">
    <citation type="submission" date="2025-08" db="UniProtKB">
        <authorList>
            <consortium name="RefSeq"/>
        </authorList>
    </citation>
    <scope>IDENTIFICATION</scope>
    <source>
        <tissue evidence="2">Whole blood</tissue>
    </source>
</reference>
<sequence>MTRLAGHTHLFILSPHSPKFLLADSVEEAAWLASRHIHFPCAFLLFVKKKTFWRRGLLSNTLFKNQSLHAYLITSVPASCPAKKQLAKMIPGGLTEARPATPEIQEIANKHLSYHHVWQAGEGEGQLCSAQHLPMHHQVPDHHSQLASTLLAPIPGMSFSTKLPSEN</sequence>
<dbReference type="CTD" id="1475"/>
<dbReference type="RefSeq" id="XP_008706393.1">
    <property type="nucleotide sequence ID" value="XM_008708171.2"/>
</dbReference>
<evidence type="ECO:0000313" key="1">
    <source>
        <dbReference type="Proteomes" id="UP000261680"/>
    </source>
</evidence>
<keyword evidence="1" id="KW-1185">Reference proteome</keyword>
<protein>
    <submittedName>
        <fullName evidence="2">Cystatin-A isoform X2</fullName>
    </submittedName>
</protein>
<organism evidence="1 2">
    <name type="scientific">Ursus maritimus</name>
    <name type="common">Polar bear</name>
    <name type="synonym">Thalarctos maritimus</name>
    <dbReference type="NCBI Taxonomy" id="29073"/>
    <lineage>
        <taxon>Eukaryota</taxon>
        <taxon>Metazoa</taxon>
        <taxon>Chordata</taxon>
        <taxon>Craniata</taxon>
        <taxon>Vertebrata</taxon>
        <taxon>Euteleostomi</taxon>
        <taxon>Mammalia</taxon>
        <taxon>Eutheria</taxon>
        <taxon>Laurasiatheria</taxon>
        <taxon>Carnivora</taxon>
        <taxon>Caniformia</taxon>
        <taxon>Ursidae</taxon>
        <taxon>Ursus</taxon>
    </lineage>
</organism>
<proteinExistence type="predicted"/>
<accession>A0A384DH83</accession>